<keyword evidence="1" id="KW-0433">Leucine-rich repeat</keyword>
<dbReference type="SMART" id="SM00369">
    <property type="entry name" value="LRR_TYP"/>
    <property type="match status" value="6"/>
</dbReference>
<dbReference type="STRING" id="947013.SAMN04488109_6840"/>
<dbReference type="InterPro" id="IPR032871">
    <property type="entry name" value="AHH_dom_containing"/>
</dbReference>
<dbReference type="Pfam" id="PF14412">
    <property type="entry name" value="AHH"/>
    <property type="match status" value="1"/>
</dbReference>
<dbReference type="InterPro" id="IPR055414">
    <property type="entry name" value="LRR_R13L4/SHOC2-like"/>
</dbReference>
<dbReference type="InterPro" id="IPR003591">
    <property type="entry name" value="Leu-rich_rpt_typical-subtyp"/>
</dbReference>
<dbReference type="InterPro" id="IPR022385">
    <property type="entry name" value="Rhs_assc_core"/>
</dbReference>
<dbReference type="Pfam" id="PF23598">
    <property type="entry name" value="LRR_14"/>
    <property type="match status" value="1"/>
</dbReference>
<dbReference type="FunFam" id="3.80.10.10:FF:000041">
    <property type="entry name" value="LRR receptor-like serine/threonine-protein kinase ERECTA"/>
    <property type="match status" value="2"/>
</dbReference>
<evidence type="ECO:0000256" key="4">
    <source>
        <dbReference type="SAM" id="SignalP"/>
    </source>
</evidence>
<dbReference type="InterPro" id="IPR001611">
    <property type="entry name" value="Leu-rich_rpt"/>
</dbReference>
<dbReference type="RefSeq" id="WP_073143533.1">
    <property type="nucleotide sequence ID" value="NZ_FQWQ01000007.1"/>
</dbReference>
<evidence type="ECO:0000313" key="7">
    <source>
        <dbReference type="Proteomes" id="UP000184212"/>
    </source>
</evidence>
<feature type="compositionally biased region" description="Basic and acidic residues" evidence="3">
    <location>
        <begin position="2004"/>
        <end position="2025"/>
    </location>
</feature>
<dbReference type="InterPro" id="IPR032675">
    <property type="entry name" value="LRR_dom_sf"/>
</dbReference>
<keyword evidence="7" id="KW-1185">Reference proteome</keyword>
<feature type="domain" description="Disease resistance R13L4/SHOC-2-like LRR" evidence="5">
    <location>
        <begin position="608"/>
        <end position="845"/>
    </location>
</feature>
<feature type="chain" id="PRO_5009915095" evidence="4">
    <location>
        <begin position="27"/>
        <end position="3016"/>
    </location>
</feature>
<gene>
    <name evidence="6" type="ORF">SAMN04488109_6840</name>
</gene>
<evidence type="ECO:0000256" key="3">
    <source>
        <dbReference type="SAM" id="MobiDB-lite"/>
    </source>
</evidence>
<sequence length="3016" mass="331436">MKCLIAAVASGWLLALLLSISSTAYAQTNSVPDAVEFQVLKNIYDSLAGSGWTIKTNWPATGSWPAAAESSTFGTWYGVTVTDGDISGIALNGNLLTGTLPRSLSQLTRLRSLNLSNNQVSGSIPSTFRLLVNLQDLLLATNQLAGALPASFSQLTALKQLDLGNNLLTGSFVMGTWPSINRIVLDNNQFSGAFPSQVSSAAALTYLSANNNSFTSLPAALLTAPVLTTCSFTNNALTVIPDFGTYPNKANLTLNLASNKLDFGSLELVVNRGIQSVAYNPQKELDNTSAINVAPGGVLKMQARSAGANGSVVWERKLDGGTVWSSINALNQDATQQTLNLPNFSQSDKGYYRYKLTNTAINGVTIYSVTATVRTGLDVVWNGQANVTSSGADVVKTTAAGWNSAGAIAENILPAGQAGWIEFLISPQATAQNYVVGFSTTTTYTRASLNYGIEINALSGNKVFIHELNEAGIELGTWAPGDYFRIERSGTSIIYSRNGVQIRSVTASTAELKSKVVLYSGQSPMTTSSFWIPASRGVVPDAWEFAALKDFFTSLGGSTWTKKTGWPTTSWVANITAAQMDAWYGIVVESGDITGLSFVQNNLTGQIPASLSRLTMMKAIDLRINKIGGVIPATITSLANLKDLRLYDNLITGTIPEDIGRLTNLEYLTVAKNNLTGHVPASIGQLTKLYWLGLYLNSDLGGPLPTEFYNLINLTDLYIYDTQIEGELLPQIGNLSKLRIFYGYRNKWSGPLPEALGSIATLEELYLFSNSFTGEVPASWRNLQKLRYIWLHWTSINGLVPEWFSEIKPLVSLAIGDTKMSGVIPPSYGTLPNLKELYLERLDLTGTIPEELQALTKLTIVDLKFTSLKGDIPAWLMNRSTLKEFRLNDAKFTGLPDFSARTDKASLIIYIQNNEIPVRQIEPYFTAAGKHPFKAFTYGPQRSTIEQQLTVAPGAVLKLVAPDGGVHGVYAWEKFTGGAWVNVGASSQNADPKIFELADMNEDKTGTYRYTVTNSWLPDIRFESGELHVQLFDALQTGIDNLSYQYRYDAKKRVIKKKIPGSDWVYYVYDARDRVVLSQDGNQRARIVPEWTFTKYDARNRPVLSGIYKDANALSLEQMQEQVDDFYSSRGYESAFEQFTGVAGAAQGYDNASFPVITDPTAVYSVTYYDNYRFKSLLANAQDYAYRNNELSASPGQRAQDESPQGLLSGHTTGTRVRNFETGDWLTEVLYYDDHYRTIQRVAQHHLGGAEIITNVFDFRGNVIRTRTTVTKGEASTFVIRRFTYDHHNRLLQTWHAINGGTDVLIADNTYNELGELITKNLHTVGNEAPKQRVDYRYNIRGWMTRINNSDLSDTEGGPADLFGIEYGYFENLGIGNYVPRYDGTTSAAKWSAGVLASDALTQRSHVYYYDPLNRMTASEYAQRNQSDWSVTPAYAEHVEFDLNGNIATLKRTDATGSLMDDLLFDNGSARTRSNRLLSVTERGQDSEGFLDVHETGLDYGYDRNGNLSTDLNKGIRDVTYNPYLNLTETVEKETGEKVEHVYTAGGIKLGYKIYEPGTSTVSKRYDYVGPLVYENDTLRYIRHEEGKVVVPLPGAADASLEYQYELKDLQDNIRVTFTTQEKTTVQKATMEDNGQADESNPRVREMEVFNDLFETEVTNVSQWLNHTSSSIGNAIYLDGSANRTIGPNTALKIYPGDKVVLDVYGKFEVAQSYDRLTVAEMLALLVTPIQSAAAKLDGAPQAISSVISAGLMPLLADPRGDDNEAPPVYLNYILFDNDFNVIDLGYDRIDASAGFEPFQENTVDFSAMHVEKVFHTSGYVYVYVSNESPGTRVWMDDLTITYTPSPVLQSEDYYAMGLSMTGTAFERGNEAYKGQVVTDGIGVKDLGFRQYDPALGRFQAVDPLGELHFDHSPYQYADNNPLHADVLGLDPPWDMLSKLWKSFFVKRKSNGQTLRVWSGNKPPRSARRTGGSSNTKPPKTPGPSTTPGGSTATNAPPPAPGAETDKDKDKEKDKDKDKDKDKKSNTVVVFGPSLSESTSRNSRGNDNRIPRSYVNSVNNGVPDDDFRGFSDAEVDHEIGRFTSALDNLPVYHAYRDVMTNFDRERSHQEVFSRLAANEARALYYRASVDKRNSFLAEVIANSNYSELHATAKASGYPVLPIKELMEQFWKANQGIGSMNLKPMVPSGGMGTFKEGEVSHRVTGVQVSSGTMDTRNPEITLDDDLTIAVRFKGNGETRLRIDIKSMPTLRAFLRKSGIDEDKATPVADEVARRIREELAKTEPDKKKLTKLINFAEEGDLEKFTNEEKEKVLTVLTSGAIEFLDGDEERAIISVVAGTSDENIQDLHDKLQKAPETPGEPCLLKKIIDKVADYNPNSEDGNFSDLIGVFNEQFRAKSHLKGDQGENAKPGNSETEPIYLDKPWYGKVQTQSLPKGHRYEYTTELANDGRLTVRRTQQLFIPGDEEGGGWVPEADPEVVVTYDKPLDDIVEIDPRDGSRFYNSEGGGDQIFLGPVLNLDYDIRESENDQKRNGIRFGAGVAGLAVSAWMIEAEGLAFYLGVIELGASSVNLTITVLKDPLEEAGVPPATIQQVSTILTFVELGAGMAGGLVQIPGVLTKFKPVAQDVSNYMQANPAKFSGLPEAAELSRLKVREGVNLILEQPITGDVLKGFVRQDLRDFANALPGSLRYADEAGTVKVFSRAEVPGADDAIHVVGEIRKNGTDEVFVITDQRIIDKLPGEGDVVALSKEMVGTPELVKAVGDNPELADAWKVLKNTPESIHKGVSTLATVSKWLDDGIQVTFQAIEDGAKILNGNGIEIGRFLKEGPDEILEISDDFIVSTASSSSKKFEGITVRSNTGETFKNAGFVKNADGSLGFVEDVSSYGSQLVQNAIKHRGDLRGSLAGIKNTEDAHHVIPVQLLKENDVVKKAVEGGFEFNTSKNGLAIEKFVKSTGAGRHGPHPQYTEQIRKALNDWAEATPNYTPAQAKEFLDGLTDDIKNTINTTTGKINELNLGL</sequence>
<keyword evidence="2" id="KW-0677">Repeat</keyword>
<evidence type="ECO:0000256" key="2">
    <source>
        <dbReference type="ARBA" id="ARBA00022737"/>
    </source>
</evidence>
<evidence type="ECO:0000313" key="6">
    <source>
        <dbReference type="EMBL" id="SHI02911.1"/>
    </source>
</evidence>
<dbReference type="PROSITE" id="PS51450">
    <property type="entry name" value="LRR"/>
    <property type="match status" value="1"/>
</dbReference>
<dbReference type="PANTHER" id="PTHR48054:SF82">
    <property type="entry name" value="LRR RECEPTOR-LIKE SERINE_THREONINE-PROTEIN KINASE FLS2"/>
    <property type="match status" value="1"/>
</dbReference>
<dbReference type="PANTHER" id="PTHR48054">
    <property type="entry name" value="RECEPTOR KINASE-LIKE PROTEIN XA21"/>
    <property type="match status" value="1"/>
</dbReference>
<accession>A0A1M5XSX1</accession>
<protein>
    <submittedName>
        <fullName evidence="6">RHS repeat-associated core domain-containing protein</fullName>
    </submittedName>
</protein>
<dbReference type="Proteomes" id="UP000184212">
    <property type="component" value="Unassembled WGS sequence"/>
</dbReference>
<feature type="region of interest" description="Disordered" evidence="3">
    <location>
        <begin position="1192"/>
        <end position="1213"/>
    </location>
</feature>
<keyword evidence="4" id="KW-0732">Signal</keyword>
<dbReference type="EMBL" id="FQWQ01000007">
    <property type="protein sequence ID" value="SHI02911.1"/>
    <property type="molecule type" value="Genomic_DNA"/>
</dbReference>
<feature type="region of interest" description="Disordered" evidence="3">
    <location>
        <begin position="1955"/>
        <end position="2058"/>
    </location>
</feature>
<dbReference type="Gene3D" id="3.80.10.10">
    <property type="entry name" value="Ribonuclease Inhibitor"/>
    <property type="match status" value="3"/>
</dbReference>
<dbReference type="InterPro" id="IPR052592">
    <property type="entry name" value="LRR-RLK"/>
</dbReference>
<organism evidence="6 7">
    <name type="scientific">Chryseolinea serpens</name>
    <dbReference type="NCBI Taxonomy" id="947013"/>
    <lineage>
        <taxon>Bacteria</taxon>
        <taxon>Pseudomonadati</taxon>
        <taxon>Bacteroidota</taxon>
        <taxon>Cytophagia</taxon>
        <taxon>Cytophagales</taxon>
        <taxon>Fulvivirgaceae</taxon>
        <taxon>Chryseolinea</taxon>
    </lineage>
</organism>
<evidence type="ECO:0000259" key="5">
    <source>
        <dbReference type="Pfam" id="PF23598"/>
    </source>
</evidence>
<dbReference type="Gene3D" id="2.180.10.10">
    <property type="entry name" value="RHS repeat-associated core"/>
    <property type="match status" value="2"/>
</dbReference>
<dbReference type="Pfam" id="PF00560">
    <property type="entry name" value="LRR_1"/>
    <property type="match status" value="1"/>
</dbReference>
<proteinExistence type="predicted"/>
<feature type="signal peptide" evidence="4">
    <location>
        <begin position="1"/>
        <end position="26"/>
    </location>
</feature>
<feature type="compositionally biased region" description="Low complexity" evidence="3">
    <location>
        <begin position="1973"/>
        <end position="1995"/>
    </location>
</feature>
<dbReference type="SUPFAM" id="SSF52058">
    <property type="entry name" value="L domain-like"/>
    <property type="match status" value="2"/>
</dbReference>
<name>A0A1M5XSX1_9BACT</name>
<reference evidence="6 7" key="1">
    <citation type="submission" date="2016-11" db="EMBL/GenBank/DDBJ databases">
        <authorList>
            <person name="Jaros S."/>
            <person name="Januszkiewicz K."/>
            <person name="Wedrychowicz H."/>
        </authorList>
    </citation>
    <scope>NUCLEOTIDE SEQUENCE [LARGE SCALE GENOMIC DNA]</scope>
    <source>
        <strain evidence="6 7">DSM 24574</strain>
    </source>
</reference>
<evidence type="ECO:0000256" key="1">
    <source>
        <dbReference type="ARBA" id="ARBA00022614"/>
    </source>
</evidence>
<dbReference type="OrthoDB" id="905070at2"/>
<dbReference type="NCBIfam" id="TIGR03696">
    <property type="entry name" value="Rhs_assc_core"/>
    <property type="match status" value="1"/>
</dbReference>